<evidence type="ECO:0000256" key="4">
    <source>
        <dbReference type="ARBA" id="ARBA00022692"/>
    </source>
</evidence>
<evidence type="ECO:0000256" key="3">
    <source>
        <dbReference type="ARBA" id="ARBA00022452"/>
    </source>
</evidence>
<evidence type="ECO:0000313" key="15">
    <source>
        <dbReference type="Proteomes" id="UP001302719"/>
    </source>
</evidence>
<dbReference type="Pfam" id="PF00593">
    <property type="entry name" value="TonB_dep_Rec_b-barrel"/>
    <property type="match status" value="1"/>
</dbReference>
<comment type="subcellular location">
    <subcellularLocation>
        <location evidence="1 10">Cell outer membrane</location>
        <topology evidence="1 10">Multi-pass membrane protein</topology>
    </subcellularLocation>
</comment>
<keyword evidence="9 10" id="KW-0998">Cell outer membrane</keyword>
<dbReference type="AlphaFoldDB" id="A0AA96G7T1"/>
<evidence type="ECO:0000256" key="5">
    <source>
        <dbReference type="ARBA" id="ARBA00022729"/>
    </source>
</evidence>
<dbReference type="GO" id="GO:0009279">
    <property type="term" value="C:cell outer membrane"/>
    <property type="evidence" value="ECO:0007669"/>
    <property type="project" value="UniProtKB-SubCell"/>
</dbReference>
<dbReference type="InterPro" id="IPR039426">
    <property type="entry name" value="TonB-dep_rcpt-like"/>
</dbReference>
<keyword evidence="6 11" id="KW-0798">TonB box</keyword>
<evidence type="ECO:0000256" key="9">
    <source>
        <dbReference type="ARBA" id="ARBA00023237"/>
    </source>
</evidence>
<dbReference type="CDD" id="cd01347">
    <property type="entry name" value="ligand_gated_channel"/>
    <property type="match status" value="1"/>
</dbReference>
<feature type="domain" description="TonB-dependent receptor-like beta-barrel" evidence="12">
    <location>
        <begin position="225"/>
        <end position="635"/>
    </location>
</feature>
<dbReference type="Gene3D" id="2.40.170.20">
    <property type="entry name" value="TonB-dependent receptor, beta-barrel domain"/>
    <property type="match status" value="1"/>
</dbReference>
<dbReference type="GO" id="GO:0044718">
    <property type="term" value="P:siderophore transmembrane transport"/>
    <property type="evidence" value="ECO:0007669"/>
    <property type="project" value="TreeGrafter"/>
</dbReference>
<dbReference type="InterPro" id="IPR012910">
    <property type="entry name" value="Plug_dom"/>
</dbReference>
<dbReference type="SUPFAM" id="SSF56935">
    <property type="entry name" value="Porins"/>
    <property type="match status" value="1"/>
</dbReference>
<dbReference type="Proteomes" id="UP001302719">
    <property type="component" value="Chromosome"/>
</dbReference>
<evidence type="ECO:0000256" key="1">
    <source>
        <dbReference type="ARBA" id="ARBA00004571"/>
    </source>
</evidence>
<keyword evidence="15" id="KW-1185">Reference proteome</keyword>
<dbReference type="KEGG" id="nall:PP769_12115"/>
<evidence type="ECO:0000256" key="11">
    <source>
        <dbReference type="RuleBase" id="RU003357"/>
    </source>
</evidence>
<evidence type="ECO:0000256" key="6">
    <source>
        <dbReference type="ARBA" id="ARBA00023077"/>
    </source>
</evidence>
<dbReference type="PANTHER" id="PTHR30069">
    <property type="entry name" value="TONB-DEPENDENT OUTER MEMBRANE RECEPTOR"/>
    <property type="match status" value="1"/>
</dbReference>
<comment type="similarity">
    <text evidence="10 11">Belongs to the TonB-dependent receptor family.</text>
</comment>
<keyword evidence="7 10" id="KW-0472">Membrane</keyword>
<dbReference type="InterPro" id="IPR000531">
    <property type="entry name" value="Beta-barrel_TonB"/>
</dbReference>
<evidence type="ECO:0000256" key="7">
    <source>
        <dbReference type="ARBA" id="ARBA00023136"/>
    </source>
</evidence>
<evidence type="ECO:0000256" key="8">
    <source>
        <dbReference type="ARBA" id="ARBA00023170"/>
    </source>
</evidence>
<dbReference type="InterPro" id="IPR036942">
    <property type="entry name" value="Beta-barrel_TonB_sf"/>
</dbReference>
<dbReference type="Pfam" id="PF07715">
    <property type="entry name" value="Plug"/>
    <property type="match status" value="1"/>
</dbReference>
<feature type="domain" description="TonB-dependent receptor plug" evidence="13">
    <location>
        <begin position="59"/>
        <end position="165"/>
    </location>
</feature>
<evidence type="ECO:0000259" key="13">
    <source>
        <dbReference type="Pfam" id="PF07715"/>
    </source>
</evidence>
<evidence type="ECO:0000259" key="12">
    <source>
        <dbReference type="Pfam" id="PF00593"/>
    </source>
</evidence>
<keyword evidence="2 10" id="KW-0813">Transport</keyword>
<dbReference type="Gene3D" id="2.170.130.10">
    <property type="entry name" value="TonB-dependent receptor, plug domain"/>
    <property type="match status" value="1"/>
</dbReference>
<keyword evidence="3 10" id="KW-1134">Transmembrane beta strand</keyword>
<dbReference type="PROSITE" id="PS52016">
    <property type="entry name" value="TONB_DEPENDENT_REC_3"/>
    <property type="match status" value="1"/>
</dbReference>
<evidence type="ECO:0000256" key="10">
    <source>
        <dbReference type="PROSITE-ProRule" id="PRU01360"/>
    </source>
</evidence>
<protein>
    <submittedName>
        <fullName evidence="14">TonB-dependent receptor</fullName>
    </submittedName>
</protein>
<proteinExistence type="inferred from homology"/>
<evidence type="ECO:0000313" key="14">
    <source>
        <dbReference type="EMBL" id="WNM56723.1"/>
    </source>
</evidence>
<evidence type="ECO:0000256" key="2">
    <source>
        <dbReference type="ARBA" id="ARBA00022448"/>
    </source>
</evidence>
<keyword evidence="5" id="KW-0732">Signal</keyword>
<keyword evidence="8 14" id="KW-0675">Receptor</keyword>
<accession>A0AA96G7T1</accession>
<dbReference type="GO" id="GO:0015344">
    <property type="term" value="F:siderophore uptake transmembrane transporter activity"/>
    <property type="evidence" value="ECO:0007669"/>
    <property type="project" value="TreeGrafter"/>
</dbReference>
<name>A0AA96G7T1_9BACT</name>
<sequence>MFSGFPRSYFLVVCCRSLGLFVINLFFPIMVSAADSHHSEPVTELDPMVVTATKTPVPLSQVTSAVEVITEESMQRRHSRTLVDAISLSQGVSTFSSGGPGTNNTVRIRGGSSAQTLVLIDGAIVNSATLGEFNFGTVTTDNIESVTVLRGAQSMLWGSDAAGGVVDIRTKRGTGEPVARIFSEYGSYNSIREGGSFAGQMGLVDFSATLTRWDMTKFSSVNYRRGATERDAFRNWQASSLLGVKGPWDGRLELAFRWINNDIDLDSPSTFGGPFDVFKAKSANEQFIYSGSYHQPITDWWDQKITFAHAQERLITQAGDNQRSITTGLESTPGAFNNSDIRTKSNRIEWQSNFKIGKPLLLTVGYQYREQIGENKGTFSEKTLSSNAGFAQLQLNLFDRFFATGGFRQDSYNSFGDATTYRVTGAYLLKETGTKLRTSYATGFRAPSINELFFPNFGNPNLKPEKSQSFDIGIDQQFWDKRVTISGGYFWNRYRQLIVTAFDPAGCASLSPFGFCAQNIGSAKSQGWEGSAKLVLAEGLPYMKLLDLQGQYTYTITRDLETGARLPRWPVHQGSVVVTYQPINPLRMTTTFRYVGSRFNTTGDQQPLPDFYVINFSVSYDITPSLQGYVRVDNILNRHYEEVLYFGTPVRSVFGGVRVTFDLPVSKPSSASGNS</sequence>
<gene>
    <name evidence="14" type="ORF">PP769_12115</name>
</gene>
<dbReference type="RefSeq" id="WP_312640421.1">
    <property type="nucleotide sequence ID" value="NZ_CP116967.1"/>
</dbReference>
<dbReference type="EMBL" id="CP116967">
    <property type="protein sequence ID" value="WNM56723.1"/>
    <property type="molecule type" value="Genomic_DNA"/>
</dbReference>
<organism evidence="14 15">
    <name type="scientific">Candidatus Nitrospira allomarina</name>
    <dbReference type="NCBI Taxonomy" id="3020900"/>
    <lineage>
        <taxon>Bacteria</taxon>
        <taxon>Pseudomonadati</taxon>
        <taxon>Nitrospirota</taxon>
        <taxon>Nitrospiria</taxon>
        <taxon>Nitrospirales</taxon>
        <taxon>Nitrospiraceae</taxon>
        <taxon>Nitrospira</taxon>
    </lineage>
</organism>
<reference evidence="14 15" key="1">
    <citation type="submission" date="2023-01" db="EMBL/GenBank/DDBJ databases">
        <title>Cultivation and genomic characterization of new, ubiquitous marine nitrite-oxidizing bacteria from the Nitrospirales.</title>
        <authorList>
            <person name="Mueller A.J."/>
            <person name="Daebeler A."/>
            <person name="Herbold C.W."/>
            <person name="Kirkegaard R.H."/>
            <person name="Daims H."/>
        </authorList>
    </citation>
    <scope>NUCLEOTIDE SEQUENCE [LARGE SCALE GENOMIC DNA]</scope>
    <source>
        <strain evidence="14 15">VA</strain>
    </source>
</reference>
<keyword evidence="4 10" id="KW-0812">Transmembrane</keyword>
<dbReference type="InterPro" id="IPR037066">
    <property type="entry name" value="Plug_dom_sf"/>
</dbReference>
<dbReference type="PANTHER" id="PTHR30069:SF29">
    <property type="entry name" value="HEMOGLOBIN AND HEMOGLOBIN-HAPTOGLOBIN-BINDING PROTEIN 1-RELATED"/>
    <property type="match status" value="1"/>
</dbReference>